<gene>
    <name evidence="11" type="ORF">CXG81DRAFT_5959</name>
</gene>
<dbReference type="Pfam" id="PF00591">
    <property type="entry name" value="Glycos_transf_3"/>
    <property type="match status" value="1"/>
</dbReference>
<dbReference type="AlphaFoldDB" id="A0A4P9XAD8"/>
<protein>
    <recommendedName>
        <fullName evidence="9">Anthranilate phosphoribosyltransferase</fullName>
        <ecNumber evidence="2">2.4.2.18</ecNumber>
    </recommendedName>
</protein>
<dbReference type="InterPro" id="IPR035902">
    <property type="entry name" value="Nuc_phospho_transferase"/>
</dbReference>
<keyword evidence="4" id="KW-0328">Glycosyltransferase</keyword>
<evidence type="ECO:0000256" key="1">
    <source>
        <dbReference type="ARBA" id="ARBA00004907"/>
    </source>
</evidence>
<keyword evidence="7" id="KW-0057">Aromatic amino acid biosynthesis</keyword>
<evidence type="ECO:0000313" key="12">
    <source>
        <dbReference type="Proteomes" id="UP000274922"/>
    </source>
</evidence>
<evidence type="ECO:0000313" key="11">
    <source>
        <dbReference type="EMBL" id="RKP02324.1"/>
    </source>
</evidence>
<evidence type="ECO:0000256" key="8">
    <source>
        <dbReference type="ARBA" id="ARBA00061500"/>
    </source>
</evidence>
<evidence type="ECO:0000256" key="5">
    <source>
        <dbReference type="ARBA" id="ARBA00022679"/>
    </source>
</evidence>
<evidence type="ECO:0000256" key="7">
    <source>
        <dbReference type="ARBA" id="ARBA00023141"/>
    </source>
</evidence>
<dbReference type="OrthoDB" id="427800at2759"/>
<feature type="domain" description="Glycosyl transferase family 3" evidence="10">
    <location>
        <begin position="52"/>
        <end position="311"/>
    </location>
</feature>
<dbReference type="InterPro" id="IPR000312">
    <property type="entry name" value="Glycosyl_Trfase_fam3"/>
</dbReference>
<evidence type="ECO:0000256" key="4">
    <source>
        <dbReference type="ARBA" id="ARBA00022676"/>
    </source>
</evidence>
<proteinExistence type="inferred from homology"/>
<keyword evidence="12" id="KW-1185">Reference proteome</keyword>
<feature type="non-terminal residue" evidence="11">
    <location>
        <position position="318"/>
    </location>
</feature>
<evidence type="ECO:0000256" key="2">
    <source>
        <dbReference type="ARBA" id="ARBA00011948"/>
    </source>
</evidence>
<evidence type="ECO:0000256" key="9">
    <source>
        <dbReference type="ARBA" id="ARBA00071401"/>
    </source>
</evidence>
<dbReference type="EC" id="2.4.2.18" evidence="2"/>
<comment type="pathway">
    <text evidence="1">Amino-acid biosynthesis; L-tryptophan biosynthesis; L-tryptophan from chorismate: step 2/5.</text>
</comment>
<dbReference type="STRING" id="1555241.A0A4P9XAD8"/>
<evidence type="ECO:0000256" key="3">
    <source>
        <dbReference type="ARBA" id="ARBA00022605"/>
    </source>
</evidence>
<dbReference type="InterPro" id="IPR005940">
    <property type="entry name" value="Anthranilate_Pribosyl_Tfrase"/>
</dbReference>
<dbReference type="PANTHER" id="PTHR43285">
    <property type="entry name" value="ANTHRANILATE PHOSPHORIBOSYLTRANSFERASE"/>
    <property type="match status" value="1"/>
</dbReference>
<comment type="similarity">
    <text evidence="8">Belongs to the anthranilate phosphoribosyltransferase family.</text>
</comment>
<organism evidence="11 12">
    <name type="scientific">Caulochytrium protostelioides</name>
    <dbReference type="NCBI Taxonomy" id="1555241"/>
    <lineage>
        <taxon>Eukaryota</taxon>
        <taxon>Fungi</taxon>
        <taxon>Fungi incertae sedis</taxon>
        <taxon>Chytridiomycota</taxon>
        <taxon>Chytridiomycota incertae sedis</taxon>
        <taxon>Chytridiomycetes</taxon>
        <taxon>Caulochytriales</taxon>
        <taxon>Caulochytriaceae</taxon>
        <taxon>Caulochytrium</taxon>
    </lineage>
</organism>
<dbReference type="SUPFAM" id="SSF52418">
    <property type="entry name" value="Nucleoside phosphorylase/phosphoribosyltransferase catalytic domain"/>
    <property type="match status" value="1"/>
</dbReference>
<dbReference type="Gene3D" id="3.40.1030.10">
    <property type="entry name" value="Nucleoside phosphorylase/phosphoribosyltransferase catalytic domain"/>
    <property type="match status" value="1"/>
</dbReference>
<keyword evidence="3" id="KW-0028">Amino-acid biosynthesis</keyword>
<dbReference type="EMBL" id="ML014146">
    <property type="protein sequence ID" value="RKP02324.1"/>
    <property type="molecule type" value="Genomic_DNA"/>
</dbReference>
<dbReference type="Proteomes" id="UP000274922">
    <property type="component" value="Unassembled WGS sequence"/>
</dbReference>
<feature type="non-terminal residue" evidence="11">
    <location>
        <position position="1"/>
    </location>
</feature>
<dbReference type="PANTHER" id="PTHR43285:SF2">
    <property type="entry name" value="ANTHRANILATE PHOSPHORIBOSYLTRANSFERASE"/>
    <property type="match status" value="1"/>
</dbReference>
<dbReference type="GO" id="GO:0004048">
    <property type="term" value="F:anthranilate phosphoribosyltransferase activity"/>
    <property type="evidence" value="ECO:0007669"/>
    <property type="project" value="UniProtKB-EC"/>
</dbReference>
<sequence>ILADIATPVQVAALLTALKCTGQELDPAILGAASSVFLREARLIPRADHELWLDIVGTGGDGHNTFNVSTASSILVAGAGCKVAKHGNRSASSMSGSADVLEALGCRLAALTPADVAPCLAQSNFCFLYAPTYHPAMGKVAAVRSQLGFRNLFNWLGPLLNPARPGAMVVGVSDPAIAPAYVATLQRLGLRRGWVVYGEPARPGTAGMDEISPFGPTRVWEFVDAVSPPRERVVTPADFGITAHYTLADVTGGDPAANAATMRALLAGQLTGAVLDFVLMNAGALLHVGGRAATLAEGYALAKHAIDSGAAAAQLDAF</sequence>
<evidence type="ECO:0000259" key="10">
    <source>
        <dbReference type="Pfam" id="PF00591"/>
    </source>
</evidence>
<dbReference type="NCBIfam" id="TIGR01245">
    <property type="entry name" value="trpD"/>
    <property type="match status" value="1"/>
</dbReference>
<keyword evidence="5" id="KW-0808">Transferase</keyword>
<dbReference type="FunFam" id="3.40.1030.10:FF:000002">
    <property type="entry name" value="Anthranilate phosphoribosyltransferase"/>
    <property type="match status" value="1"/>
</dbReference>
<accession>A0A4P9XAD8</accession>
<name>A0A4P9XAD8_9FUNG</name>
<reference evidence="12" key="1">
    <citation type="journal article" date="2018" name="Nat. Microbiol.">
        <title>Leveraging single-cell genomics to expand the fungal tree of life.</title>
        <authorList>
            <person name="Ahrendt S.R."/>
            <person name="Quandt C.A."/>
            <person name="Ciobanu D."/>
            <person name="Clum A."/>
            <person name="Salamov A."/>
            <person name="Andreopoulos B."/>
            <person name="Cheng J.F."/>
            <person name="Woyke T."/>
            <person name="Pelin A."/>
            <person name="Henrissat B."/>
            <person name="Reynolds N.K."/>
            <person name="Benny G.L."/>
            <person name="Smith M.E."/>
            <person name="James T.Y."/>
            <person name="Grigoriev I.V."/>
        </authorList>
    </citation>
    <scope>NUCLEOTIDE SEQUENCE [LARGE SCALE GENOMIC DNA]</scope>
    <source>
        <strain evidence="12">ATCC 52028</strain>
    </source>
</reference>
<keyword evidence="6" id="KW-0822">Tryptophan biosynthesis</keyword>
<dbReference type="GO" id="GO:0000162">
    <property type="term" value="P:L-tryptophan biosynthetic process"/>
    <property type="evidence" value="ECO:0007669"/>
    <property type="project" value="UniProtKB-KW"/>
</dbReference>
<evidence type="ECO:0000256" key="6">
    <source>
        <dbReference type="ARBA" id="ARBA00022822"/>
    </source>
</evidence>
<dbReference type="GO" id="GO:0005829">
    <property type="term" value="C:cytosol"/>
    <property type="evidence" value="ECO:0007669"/>
    <property type="project" value="TreeGrafter"/>
</dbReference>